<dbReference type="Pfam" id="PF00072">
    <property type="entry name" value="Response_reg"/>
    <property type="match status" value="1"/>
</dbReference>
<evidence type="ECO:0000313" key="3">
    <source>
        <dbReference type="EMBL" id="SFI51070.1"/>
    </source>
</evidence>
<dbReference type="RefSeq" id="WP_090836517.1">
    <property type="nucleotide sequence ID" value="NZ_FORM01000001.1"/>
</dbReference>
<keyword evidence="1" id="KW-0597">Phosphoprotein</keyword>
<dbReference type="InterPro" id="IPR011006">
    <property type="entry name" value="CheY-like_superfamily"/>
</dbReference>
<feature type="domain" description="Response regulatory" evidence="2">
    <location>
        <begin position="6"/>
        <end position="131"/>
    </location>
</feature>
<dbReference type="PANTHER" id="PTHR44520">
    <property type="entry name" value="RESPONSE REGULATOR RCP1-RELATED"/>
    <property type="match status" value="1"/>
</dbReference>
<dbReference type="Gene3D" id="3.40.50.2300">
    <property type="match status" value="1"/>
</dbReference>
<dbReference type="PROSITE" id="PS50110">
    <property type="entry name" value="RESPONSE_REGULATORY"/>
    <property type="match status" value="1"/>
</dbReference>
<accession>A0A1I3ITB4</accession>
<evidence type="ECO:0000313" key="4">
    <source>
        <dbReference type="Proteomes" id="UP000199559"/>
    </source>
</evidence>
<sequence length="133" mass="15090">MKHIDTTCLIDDDRIFIFAAKRILKATNFCNNFTIYNNGAEALTGLRDIIKSGNNIPDLILLDLNMPIMDGWQFLDEFVKIENSKKTTLYIVSSSIDPADSEKAKQYEQITDFIVKPITKDALTEIVNTINTK</sequence>
<dbReference type="AlphaFoldDB" id="A0A1I3ITB4"/>
<gene>
    <name evidence="3" type="ORF">SAMN05443431_10199</name>
</gene>
<dbReference type="PANTHER" id="PTHR44520:SF2">
    <property type="entry name" value="RESPONSE REGULATOR RCP1"/>
    <property type="match status" value="1"/>
</dbReference>
<dbReference type="STRING" id="1144750.SAMN05443431_10199"/>
<dbReference type="InterPro" id="IPR001789">
    <property type="entry name" value="Sig_transdc_resp-reg_receiver"/>
</dbReference>
<reference evidence="4" key="1">
    <citation type="submission" date="2016-10" db="EMBL/GenBank/DDBJ databases">
        <authorList>
            <person name="Varghese N."/>
            <person name="Submissions S."/>
        </authorList>
    </citation>
    <scope>NUCLEOTIDE SEQUENCE [LARGE SCALE GENOMIC DNA]</scope>
    <source>
        <strain evidence="4">DSM 28881</strain>
    </source>
</reference>
<feature type="modified residue" description="4-aspartylphosphate" evidence="1">
    <location>
        <position position="63"/>
    </location>
</feature>
<dbReference type="SUPFAM" id="SSF52172">
    <property type="entry name" value="CheY-like"/>
    <property type="match status" value="1"/>
</dbReference>
<name>A0A1I3ITB4_9FLAO</name>
<dbReference type="InterPro" id="IPR052893">
    <property type="entry name" value="TCS_response_regulator"/>
</dbReference>
<organism evidence="3 4">
    <name type="scientific">Olleya namhaensis</name>
    <dbReference type="NCBI Taxonomy" id="1144750"/>
    <lineage>
        <taxon>Bacteria</taxon>
        <taxon>Pseudomonadati</taxon>
        <taxon>Bacteroidota</taxon>
        <taxon>Flavobacteriia</taxon>
        <taxon>Flavobacteriales</taxon>
        <taxon>Flavobacteriaceae</taxon>
    </lineage>
</organism>
<dbReference type="SMART" id="SM00448">
    <property type="entry name" value="REC"/>
    <property type="match status" value="1"/>
</dbReference>
<evidence type="ECO:0000256" key="1">
    <source>
        <dbReference type="PROSITE-ProRule" id="PRU00169"/>
    </source>
</evidence>
<protein>
    <submittedName>
        <fullName evidence="3">Response regulator receiver domain-containing protein</fullName>
    </submittedName>
</protein>
<dbReference type="Proteomes" id="UP000199559">
    <property type="component" value="Unassembled WGS sequence"/>
</dbReference>
<evidence type="ECO:0000259" key="2">
    <source>
        <dbReference type="PROSITE" id="PS50110"/>
    </source>
</evidence>
<proteinExistence type="predicted"/>
<dbReference type="EMBL" id="FORM01000001">
    <property type="protein sequence ID" value="SFI51070.1"/>
    <property type="molecule type" value="Genomic_DNA"/>
</dbReference>
<keyword evidence="4" id="KW-1185">Reference proteome</keyword>
<dbReference type="GO" id="GO:0000160">
    <property type="term" value="P:phosphorelay signal transduction system"/>
    <property type="evidence" value="ECO:0007669"/>
    <property type="project" value="InterPro"/>
</dbReference>